<accession>A0AAE0PMT4</accession>
<protein>
    <submittedName>
        <fullName evidence="2">Uncharacterized protein</fullName>
    </submittedName>
</protein>
<dbReference type="AlphaFoldDB" id="A0AAE0PMT4"/>
<evidence type="ECO:0000313" key="2">
    <source>
        <dbReference type="EMBL" id="KAK3402754.1"/>
    </source>
</evidence>
<reference evidence="2" key="1">
    <citation type="journal article" date="2023" name="Mol. Phylogenet. Evol.">
        <title>Genome-scale phylogeny and comparative genomics of the fungal order Sordariales.</title>
        <authorList>
            <person name="Hensen N."/>
            <person name="Bonometti L."/>
            <person name="Westerberg I."/>
            <person name="Brannstrom I.O."/>
            <person name="Guillou S."/>
            <person name="Cros-Aarteil S."/>
            <person name="Calhoun S."/>
            <person name="Haridas S."/>
            <person name="Kuo A."/>
            <person name="Mondo S."/>
            <person name="Pangilinan J."/>
            <person name="Riley R."/>
            <person name="LaButti K."/>
            <person name="Andreopoulos B."/>
            <person name="Lipzen A."/>
            <person name="Chen C."/>
            <person name="Yan M."/>
            <person name="Daum C."/>
            <person name="Ng V."/>
            <person name="Clum A."/>
            <person name="Steindorff A."/>
            <person name="Ohm R.A."/>
            <person name="Martin F."/>
            <person name="Silar P."/>
            <person name="Natvig D.O."/>
            <person name="Lalanne C."/>
            <person name="Gautier V."/>
            <person name="Ament-Velasquez S.L."/>
            <person name="Kruys A."/>
            <person name="Hutchinson M.I."/>
            <person name="Powell A.J."/>
            <person name="Barry K."/>
            <person name="Miller A.N."/>
            <person name="Grigoriev I.V."/>
            <person name="Debuchy R."/>
            <person name="Gladieux P."/>
            <person name="Hiltunen Thoren M."/>
            <person name="Johannesson H."/>
        </authorList>
    </citation>
    <scope>NUCLEOTIDE SEQUENCE</scope>
    <source>
        <strain evidence="2">FGSC 1904</strain>
    </source>
</reference>
<proteinExistence type="predicted"/>
<sequence>MAAITSHIANSRNFSRSRVPALKVKTSTADVVGFDGKGKALASDDWRKHASAPGISNKGNLRKKIAQRSSATEHSMEMPREPGFYRPNDGQTA</sequence>
<evidence type="ECO:0000256" key="1">
    <source>
        <dbReference type="SAM" id="MobiDB-lite"/>
    </source>
</evidence>
<feature type="region of interest" description="Disordered" evidence="1">
    <location>
        <begin position="42"/>
        <end position="93"/>
    </location>
</feature>
<gene>
    <name evidence="2" type="ORF">B0T20DRAFT_485538</name>
</gene>
<organism evidence="2 3">
    <name type="scientific">Sordaria brevicollis</name>
    <dbReference type="NCBI Taxonomy" id="83679"/>
    <lineage>
        <taxon>Eukaryota</taxon>
        <taxon>Fungi</taxon>
        <taxon>Dikarya</taxon>
        <taxon>Ascomycota</taxon>
        <taxon>Pezizomycotina</taxon>
        <taxon>Sordariomycetes</taxon>
        <taxon>Sordariomycetidae</taxon>
        <taxon>Sordariales</taxon>
        <taxon>Sordariaceae</taxon>
        <taxon>Sordaria</taxon>
    </lineage>
</organism>
<dbReference type="Proteomes" id="UP001281003">
    <property type="component" value="Unassembled WGS sequence"/>
</dbReference>
<dbReference type="EMBL" id="JAUTDP010000001">
    <property type="protein sequence ID" value="KAK3402754.1"/>
    <property type="molecule type" value="Genomic_DNA"/>
</dbReference>
<name>A0AAE0PMT4_SORBR</name>
<reference evidence="2" key="2">
    <citation type="submission" date="2023-07" db="EMBL/GenBank/DDBJ databases">
        <authorList>
            <consortium name="Lawrence Berkeley National Laboratory"/>
            <person name="Haridas S."/>
            <person name="Hensen N."/>
            <person name="Bonometti L."/>
            <person name="Westerberg I."/>
            <person name="Brannstrom I.O."/>
            <person name="Guillou S."/>
            <person name="Cros-Aarteil S."/>
            <person name="Calhoun S."/>
            <person name="Kuo A."/>
            <person name="Mondo S."/>
            <person name="Pangilinan J."/>
            <person name="Riley R."/>
            <person name="LaButti K."/>
            <person name="Andreopoulos B."/>
            <person name="Lipzen A."/>
            <person name="Chen C."/>
            <person name="Yanf M."/>
            <person name="Daum C."/>
            <person name="Ng V."/>
            <person name="Clum A."/>
            <person name="Steindorff A."/>
            <person name="Ohm R."/>
            <person name="Martin F."/>
            <person name="Silar P."/>
            <person name="Natvig D."/>
            <person name="Lalanne C."/>
            <person name="Gautier V."/>
            <person name="Ament-velasquez S.L."/>
            <person name="Kruys A."/>
            <person name="Hutchinson M.I."/>
            <person name="Powell A.J."/>
            <person name="Barry K."/>
            <person name="Miller A.N."/>
            <person name="Grigoriev I.V."/>
            <person name="Debuchy R."/>
            <person name="Gladieux P."/>
            <person name="Thoren M.H."/>
            <person name="Johannesson H."/>
        </authorList>
    </citation>
    <scope>NUCLEOTIDE SEQUENCE</scope>
    <source>
        <strain evidence="2">FGSC 1904</strain>
    </source>
</reference>
<keyword evidence="3" id="KW-1185">Reference proteome</keyword>
<comment type="caution">
    <text evidence="2">The sequence shown here is derived from an EMBL/GenBank/DDBJ whole genome shotgun (WGS) entry which is preliminary data.</text>
</comment>
<evidence type="ECO:0000313" key="3">
    <source>
        <dbReference type="Proteomes" id="UP001281003"/>
    </source>
</evidence>